<organism evidence="1 2">
    <name type="scientific">Candidatus Coproplasma stercoripullorum</name>
    <dbReference type="NCBI Taxonomy" id="2840751"/>
    <lineage>
        <taxon>Bacteria</taxon>
        <taxon>Bacillati</taxon>
        <taxon>Bacillota</taxon>
        <taxon>Clostridia</taxon>
        <taxon>Eubacteriales</taxon>
        <taxon>Candidatus Coproplasma</taxon>
    </lineage>
</organism>
<gene>
    <name evidence="1" type="ORF">IAB90_03995</name>
</gene>
<accession>A0A9D1DB40</accession>
<protein>
    <submittedName>
        <fullName evidence="1">Uncharacterized protein</fullName>
    </submittedName>
</protein>
<name>A0A9D1DB40_9FIRM</name>
<proteinExistence type="predicted"/>
<comment type="caution">
    <text evidence="1">The sequence shown here is derived from an EMBL/GenBank/DDBJ whole genome shotgun (WGS) entry which is preliminary data.</text>
</comment>
<reference evidence="1" key="2">
    <citation type="journal article" date="2021" name="PeerJ">
        <title>Extensive microbial diversity within the chicken gut microbiome revealed by metagenomics and culture.</title>
        <authorList>
            <person name="Gilroy R."/>
            <person name="Ravi A."/>
            <person name="Getino M."/>
            <person name="Pursley I."/>
            <person name="Horton D.L."/>
            <person name="Alikhan N.F."/>
            <person name="Baker D."/>
            <person name="Gharbi K."/>
            <person name="Hall N."/>
            <person name="Watson M."/>
            <person name="Adriaenssens E.M."/>
            <person name="Foster-Nyarko E."/>
            <person name="Jarju S."/>
            <person name="Secka A."/>
            <person name="Antonio M."/>
            <person name="Oren A."/>
            <person name="Chaudhuri R.R."/>
            <person name="La Ragione R."/>
            <person name="Hildebrand F."/>
            <person name="Pallen M.J."/>
        </authorList>
    </citation>
    <scope>NUCLEOTIDE SEQUENCE</scope>
    <source>
        <strain evidence="1">ChiW25-3613</strain>
    </source>
</reference>
<dbReference type="EMBL" id="DVHB01000070">
    <property type="protein sequence ID" value="HIR39526.1"/>
    <property type="molecule type" value="Genomic_DNA"/>
</dbReference>
<dbReference type="AlphaFoldDB" id="A0A9D1DB40"/>
<evidence type="ECO:0000313" key="2">
    <source>
        <dbReference type="Proteomes" id="UP000824179"/>
    </source>
</evidence>
<dbReference type="Proteomes" id="UP000824179">
    <property type="component" value="Unassembled WGS sequence"/>
</dbReference>
<reference evidence="1" key="1">
    <citation type="submission" date="2020-10" db="EMBL/GenBank/DDBJ databases">
        <authorList>
            <person name="Gilroy R."/>
        </authorList>
    </citation>
    <scope>NUCLEOTIDE SEQUENCE</scope>
    <source>
        <strain evidence="1">ChiW25-3613</strain>
    </source>
</reference>
<sequence length="307" mass="33778">MRVYFLSAEPAILKLDGHYAGTIDMFERFTEIDESTGVFAEIAPYSCRGTLNFFIDDKFFRSPHDFCKTYFSTDERAVLIESYPPRGNEIEIIAQERAAGTLITVFRFGGVYAAAECGGSTINKLSEKFAEAEITEVNIGGCGYAAVCGKNSVMLFRGKNAVFFGGCEKFECGENFVVHEKLKCCTRAVKISTYAFNGDNFALESCSVKHGREPSPEETSAAFFESILNGESEKYLSEELKNKGSALKNYLGEFTDVALPTEAAISKYGGDAVGLVYPRGGGLFEVKYFIAEQKDGKVTNIYPADEE</sequence>
<evidence type="ECO:0000313" key="1">
    <source>
        <dbReference type="EMBL" id="HIR39526.1"/>
    </source>
</evidence>